<keyword evidence="3" id="KW-1185">Reference proteome</keyword>
<evidence type="ECO:0000313" key="3">
    <source>
        <dbReference type="Proteomes" id="UP000078476"/>
    </source>
</evidence>
<dbReference type="STRING" id="980561.A1359_15120"/>
<dbReference type="RefSeq" id="WP_066986207.1">
    <property type="nucleotide sequence ID" value="NZ_LUUI01000145.1"/>
</dbReference>
<dbReference type="Pfam" id="PF20123">
    <property type="entry name" value="DUF6513"/>
    <property type="match status" value="1"/>
</dbReference>
<organism evidence="2 3">
    <name type="scientific">Methylomonas lenta</name>
    <dbReference type="NCBI Taxonomy" id="980561"/>
    <lineage>
        <taxon>Bacteria</taxon>
        <taxon>Pseudomonadati</taxon>
        <taxon>Pseudomonadota</taxon>
        <taxon>Gammaproteobacteria</taxon>
        <taxon>Methylococcales</taxon>
        <taxon>Methylococcaceae</taxon>
        <taxon>Methylomonas</taxon>
    </lineage>
</organism>
<sequence>MSEERILFLTGKLAEKQLRQILAAMQPDFYYKVKEMGVKVAALMTTEMIGRRLKDTEDATRVVIPGRCRGDIQALSQQLGVPVERGPEEVKDLPQYFGKNAHQYDLSQYQTKIFAEIVDAPNISVDEVIQRAYYYKAQGADVIDIGCLPGTLFPHLQDCISSLKQEGFTVSIDSLEDSDLLAGGKAGADYMLSLTNSSLWIVDEVETTPIIIPQVHGDLSCLDTVIATLQRKNRAFIVDPILDPIHFGFTESIVRNYQFRQRYPEVEMMLGVGNITELTHADTSGMNALLLGICSELNINHILATEVSKHACRAIKEADRARRIMYAAKQHDSLPKHIAPDLMTVHDNAPFPYRRDEIEAIAAEIRDPSYRIQTSSQGLHVFNRDGFHTAQDPFDLYPKLGVETDGGHAFYLGVELARAQIAWQLGKRFTQDQQLNWGCAAQGAETEADLHTFKPAGTTLKKHHDE</sequence>
<dbReference type="InterPro" id="IPR011005">
    <property type="entry name" value="Dihydropteroate_synth-like_sf"/>
</dbReference>
<dbReference type="OrthoDB" id="4029442at2"/>
<dbReference type="Proteomes" id="UP000078476">
    <property type="component" value="Unassembled WGS sequence"/>
</dbReference>
<dbReference type="AlphaFoldDB" id="A0A177MZ90"/>
<reference evidence="2 3" key="1">
    <citation type="submission" date="2016-03" db="EMBL/GenBank/DDBJ databases">
        <authorList>
            <person name="Ploux O."/>
        </authorList>
    </citation>
    <scope>NUCLEOTIDE SEQUENCE [LARGE SCALE GENOMIC DNA]</scope>
    <source>
        <strain evidence="2 3">R-45370</strain>
    </source>
</reference>
<proteinExistence type="predicted"/>
<feature type="domain" description="DUF6513" evidence="1">
    <location>
        <begin position="4"/>
        <end position="88"/>
    </location>
</feature>
<evidence type="ECO:0000259" key="1">
    <source>
        <dbReference type="Pfam" id="PF20123"/>
    </source>
</evidence>
<evidence type="ECO:0000313" key="2">
    <source>
        <dbReference type="EMBL" id="OAI11027.1"/>
    </source>
</evidence>
<comment type="caution">
    <text evidence="2">The sequence shown here is derived from an EMBL/GenBank/DDBJ whole genome shotgun (WGS) entry which is preliminary data.</text>
</comment>
<dbReference type="SUPFAM" id="SSF51717">
    <property type="entry name" value="Dihydropteroate synthetase-like"/>
    <property type="match status" value="1"/>
</dbReference>
<protein>
    <submittedName>
        <fullName evidence="2">Dihydropteroate synthase</fullName>
    </submittedName>
</protein>
<name>A0A177MZ90_9GAMM</name>
<accession>A0A177MZ90</accession>
<dbReference type="EMBL" id="LUUI01000145">
    <property type="protein sequence ID" value="OAI11027.1"/>
    <property type="molecule type" value="Genomic_DNA"/>
</dbReference>
<dbReference type="InterPro" id="IPR045406">
    <property type="entry name" value="DUF6513"/>
</dbReference>
<gene>
    <name evidence="2" type="ORF">A1359_15120</name>
</gene>